<evidence type="ECO:0008006" key="4">
    <source>
        <dbReference type="Google" id="ProtNLM"/>
    </source>
</evidence>
<keyword evidence="1" id="KW-0472">Membrane</keyword>
<dbReference type="AlphaFoldDB" id="A0A239KWK3"/>
<dbReference type="Proteomes" id="UP000198426">
    <property type="component" value="Unassembled WGS sequence"/>
</dbReference>
<keyword evidence="3" id="KW-1185">Reference proteome</keyword>
<keyword evidence="1" id="KW-0812">Transmembrane</keyword>
<evidence type="ECO:0000313" key="2">
    <source>
        <dbReference type="EMBL" id="SNT22611.1"/>
    </source>
</evidence>
<dbReference type="RefSeq" id="WP_089234586.1">
    <property type="nucleotide sequence ID" value="NZ_FZOY01000008.1"/>
</dbReference>
<accession>A0A239KWK3</accession>
<reference evidence="2 3" key="1">
    <citation type="submission" date="2017-06" db="EMBL/GenBank/DDBJ databases">
        <authorList>
            <person name="Kim H.J."/>
            <person name="Triplett B.A."/>
        </authorList>
    </citation>
    <scope>NUCLEOTIDE SEQUENCE [LARGE SCALE GENOMIC DNA]</scope>
    <source>
        <strain evidence="2 3">DSM 29339</strain>
    </source>
</reference>
<feature type="transmembrane region" description="Helical" evidence="1">
    <location>
        <begin position="47"/>
        <end position="65"/>
    </location>
</feature>
<sequence>MGILAVLIAAAAAWIFGAVWYSVMSQQWLDAAGLTEDSIDRANPVPYVLSFLCAVLVAGMTRHILASSGVTGFGGGLVSGLGLGLFIACPWIATNYLFAQRRPALIVIDGIYAAVGCALIGGVLGLF</sequence>
<proteinExistence type="predicted"/>
<protein>
    <recommendedName>
        <fullName evidence="4">DUF1761 domain-containing protein</fullName>
    </recommendedName>
</protein>
<dbReference type="EMBL" id="FZOY01000008">
    <property type="protein sequence ID" value="SNT22611.1"/>
    <property type="molecule type" value="Genomic_DNA"/>
</dbReference>
<feature type="transmembrane region" description="Helical" evidence="1">
    <location>
        <begin position="77"/>
        <end position="98"/>
    </location>
</feature>
<gene>
    <name evidence="2" type="ORF">SAMN05421757_10885</name>
</gene>
<organism evidence="2 3">
    <name type="scientific">Tropicimonas sediminicola</name>
    <dbReference type="NCBI Taxonomy" id="1031541"/>
    <lineage>
        <taxon>Bacteria</taxon>
        <taxon>Pseudomonadati</taxon>
        <taxon>Pseudomonadota</taxon>
        <taxon>Alphaproteobacteria</taxon>
        <taxon>Rhodobacterales</taxon>
        <taxon>Roseobacteraceae</taxon>
        <taxon>Tropicimonas</taxon>
    </lineage>
</organism>
<feature type="transmembrane region" description="Helical" evidence="1">
    <location>
        <begin position="104"/>
        <end position="126"/>
    </location>
</feature>
<evidence type="ECO:0000313" key="3">
    <source>
        <dbReference type="Proteomes" id="UP000198426"/>
    </source>
</evidence>
<dbReference type="OrthoDB" id="344736at2"/>
<dbReference type="InterPro" id="IPR013879">
    <property type="entry name" value="DUF1761"/>
</dbReference>
<name>A0A239KWK3_9RHOB</name>
<evidence type="ECO:0000256" key="1">
    <source>
        <dbReference type="SAM" id="Phobius"/>
    </source>
</evidence>
<dbReference type="Pfam" id="PF08570">
    <property type="entry name" value="DUF1761"/>
    <property type="match status" value="1"/>
</dbReference>
<keyword evidence="1" id="KW-1133">Transmembrane helix</keyword>